<keyword evidence="3" id="KW-0862">Zinc</keyword>
<dbReference type="InterPro" id="IPR044097">
    <property type="entry name" value="Bds1/SdsA1_MBL-fold"/>
</dbReference>
<dbReference type="InterPro" id="IPR029229">
    <property type="entry name" value="Alkyl_sulf_C"/>
</dbReference>
<dbReference type="SMART" id="SM00849">
    <property type="entry name" value="Lactamase_B"/>
    <property type="match status" value="1"/>
</dbReference>
<dbReference type="Pfam" id="PF14864">
    <property type="entry name" value="Alkyl_sulf_C"/>
    <property type="match status" value="1"/>
</dbReference>
<evidence type="ECO:0000256" key="4">
    <source>
        <dbReference type="ARBA" id="ARBA00033751"/>
    </source>
</evidence>
<dbReference type="Gene3D" id="3.60.15.30">
    <property type="entry name" value="Metallo-beta-lactamase domain"/>
    <property type="match status" value="1"/>
</dbReference>
<dbReference type="Pfam" id="PF00753">
    <property type="entry name" value="Lactamase_B"/>
    <property type="match status" value="1"/>
</dbReference>
<dbReference type="Proteomes" id="UP001206067">
    <property type="component" value="Unassembled WGS sequence"/>
</dbReference>
<keyword evidence="2" id="KW-0378">Hydrolase</keyword>
<proteinExistence type="inferred from homology"/>
<evidence type="ECO:0000256" key="2">
    <source>
        <dbReference type="ARBA" id="ARBA00022801"/>
    </source>
</evidence>
<dbReference type="PANTHER" id="PTHR43223:SF1">
    <property type="entry name" value="ALKYL_ARYL-SULFATASE BDS1"/>
    <property type="match status" value="1"/>
</dbReference>
<dbReference type="SUPFAM" id="SSF56281">
    <property type="entry name" value="Metallo-hydrolase/oxidoreductase"/>
    <property type="match status" value="1"/>
</dbReference>
<comment type="similarity">
    <text evidence="4">Belongs to the metallo-beta-lactamase superfamily. Type III sulfatase family.</text>
</comment>
<dbReference type="InterPro" id="IPR029228">
    <property type="entry name" value="Alkyl_sulf_dimr"/>
</dbReference>
<gene>
    <name evidence="7" type="ORF">NSO95_12660</name>
</gene>
<comment type="caution">
    <text evidence="7">The sequence shown here is derived from an EMBL/GenBank/DDBJ whole genome shotgun (WGS) entry which is preliminary data.</text>
</comment>
<dbReference type="InterPro" id="IPR036527">
    <property type="entry name" value="SCP2_sterol-bd_dom_sf"/>
</dbReference>
<keyword evidence="8" id="KW-1185">Reference proteome</keyword>
<feature type="signal peptide" evidence="5">
    <location>
        <begin position="1"/>
        <end position="20"/>
    </location>
</feature>
<dbReference type="InterPro" id="IPR052195">
    <property type="entry name" value="Bact_Alkyl/Aryl-Sulfatase"/>
</dbReference>
<keyword evidence="1" id="KW-0479">Metal-binding</keyword>
<evidence type="ECO:0000256" key="3">
    <source>
        <dbReference type="ARBA" id="ARBA00022833"/>
    </source>
</evidence>
<protein>
    <submittedName>
        <fullName evidence="7">MBL fold metallo-hydrolase</fullName>
    </submittedName>
</protein>
<name>A0ABT1XVU9_9SPHN</name>
<dbReference type="EMBL" id="JANKHH010000007">
    <property type="protein sequence ID" value="MCR2834795.1"/>
    <property type="molecule type" value="Genomic_DNA"/>
</dbReference>
<dbReference type="InterPro" id="IPR038536">
    <property type="entry name" value="Alkyl/aryl-sulf_dimr_sf"/>
</dbReference>
<evidence type="ECO:0000313" key="8">
    <source>
        <dbReference type="Proteomes" id="UP001206067"/>
    </source>
</evidence>
<feature type="domain" description="Metallo-beta-lactamase" evidence="6">
    <location>
        <begin position="120"/>
        <end position="342"/>
    </location>
</feature>
<sequence>MKRYSALALVALSAMLVANAPPVGTATPQTAAANAAVAERLPLADQADFEDASRGMLAQLDRDILNEDGTVAWSIDAFDFLDAEAPETANPSLWRQSQLTAIHGLFEVVPGIYQLRGYDISVMTLIAGKSGWIVVDPLLTPATAKAGLDLADRTLGKRPVVAVIYTHSHGDHFGGVLGVTSRDDLASGKVKIYAPHGFMAETVGESVLAGTAMGRRAQYQFGSKVPTGAKGVIGVGLGPKLSVGPIGLLPPTRELSTEGETLEIDGIAFEFLDTGQTEAPSEFVFYLPQFRALHTAEVVTRNFHNVLTPRGALVRDSLQWSRKIDTMLTRFGERSDVMLASHHWPSWGADEVRQKLRNQRDTYRYTHDQTLRLANWGHTMDEIAEMIGEPDFAASDFGTRGYYGTFEHNSKAVYQRYFGWWNAVPADYDPLPKDEEAKRWIAALGGAEKALAQGQAAFEAGDYRWAATLLQHLVFAEPDNPDARAWLASTYEQLGFQAEGGTWRNLYLSATEDLRSPPDSSALTTATSEVIAAIPTLDLFNSLGTRFNPAKMQGGEAVLQFHFTDTGEAVTVDLRKSVLFPRAGTAEGAAVTLTIARADFNRVLAQQVDLPALVQSGAAKLDGNPLALLTMFSALDQPDPLFEIVEP</sequence>
<keyword evidence="5" id="KW-0732">Signal</keyword>
<dbReference type="RefSeq" id="WP_257596638.1">
    <property type="nucleotide sequence ID" value="NZ_JANKHH010000007.1"/>
</dbReference>
<dbReference type="SUPFAM" id="SSF55718">
    <property type="entry name" value="SCP-like"/>
    <property type="match status" value="1"/>
</dbReference>
<dbReference type="CDD" id="cd07710">
    <property type="entry name" value="arylsulfatase_Sdsa1-like_MBL-fold"/>
    <property type="match status" value="1"/>
</dbReference>
<evidence type="ECO:0000256" key="5">
    <source>
        <dbReference type="SAM" id="SignalP"/>
    </source>
</evidence>
<reference evidence="7 8" key="1">
    <citation type="submission" date="2022-08" db="EMBL/GenBank/DDBJ databases">
        <title>Polyphasic taxonomy analysis of Qipengyuania sp.RS5-5.</title>
        <authorList>
            <person name="Xamxidin M."/>
            <person name="Wu M."/>
        </authorList>
    </citation>
    <scope>NUCLEOTIDE SEQUENCE [LARGE SCALE GENOMIC DNA]</scope>
    <source>
        <strain evidence="7 8">RS5-5</strain>
    </source>
</reference>
<dbReference type="Gene3D" id="3.30.1050.10">
    <property type="entry name" value="SCP2 sterol-binding domain"/>
    <property type="match status" value="1"/>
</dbReference>
<feature type="chain" id="PRO_5047018504" evidence="5">
    <location>
        <begin position="21"/>
        <end position="647"/>
    </location>
</feature>
<organism evidence="7 8">
    <name type="scientific">Parerythrobacter lacustris</name>
    <dbReference type="NCBI Taxonomy" id="2969984"/>
    <lineage>
        <taxon>Bacteria</taxon>
        <taxon>Pseudomonadati</taxon>
        <taxon>Pseudomonadota</taxon>
        <taxon>Alphaproteobacteria</taxon>
        <taxon>Sphingomonadales</taxon>
        <taxon>Erythrobacteraceae</taxon>
        <taxon>Parerythrobacter</taxon>
    </lineage>
</organism>
<dbReference type="PANTHER" id="PTHR43223">
    <property type="entry name" value="ALKYL/ARYL-SULFATASE"/>
    <property type="match status" value="1"/>
</dbReference>
<dbReference type="Gene3D" id="1.25.40.880">
    <property type="entry name" value="Alkyl sulfatase, dimerisation domain"/>
    <property type="match status" value="1"/>
</dbReference>
<dbReference type="InterPro" id="IPR001279">
    <property type="entry name" value="Metallo-B-lactamas"/>
</dbReference>
<evidence type="ECO:0000256" key="1">
    <source>
        <dbReference type="ARBA" id="ARBA00022723"/>
    </source>
</evidence>
<dbReference type="Pfam" id="PF14863">
    <property type="entry name" value="Alkyl_sulf_dimr"/>
    <property type="match status" value="1"/>
</dbReference>
<dbReference type="InterPro" id="IPR036866">
    <property type="entry name" value="RibonucZ/Hydroxyglut_hydro"/>
</dbReference>
<evidence type="ECO:0000259" key="6">
    <source>
        <dbReference type="SMART" id="SM00849"/>
    </source>
</evidence>
<evidence type="ECO:0000313" key="7">
    <source>
        <dbReference type="EMBL" id="MCR2834795.1"/>
    </source>
</evidence>
<accession>A0ABT1XVU9</accession>